<evidence type="ECO:0000256" key="8">
    <source>
        <dbReference type="SAM" id="Phobius"/>
    </source>
</evidence>
<gene>
    <name evidence="10" type="ORF">VP01_1715g3</name>
</gene>
<feature type="transmembrane region" description="Helical" evidence="8">
    <location>
        <begin position="366"/>
        <end position="386"/>
    </location>
</feature>
<protein>
    <recommendedName>
        <fullName evidence="9">Wax synthase domain-containing protein</fullName>
    </recommendedName>
</protein>
<reference evidence="10 11" key="1">
    <citation type="submission" date="2015-08" db="EMBL/GenBank/DDBJ databases">
        <title>Next Generation Sequencing and Analysis of the Genome of Puccinia sorghi L Schw, the Causal Agent of Maize Common Rust.</title>
        <authorList>
            <person name="Rochi L."/>
            <person name="Burguener G."/>
            <person name="Darino M."/>
            <person name="Turjanski A."/>
            <person name="Kreff E."/>
            <person name="Dieguez M.J."/>
            <person name="Sacco F."/>
        </authorList>
    </citation>
    <scope>NUCLEOTIDE SEQUENCE [LARGE SCALE GENOMIC DNA]</scope>
    <source>
        <strain evidence="10 11">RO10H11247</strain>
    </source>
</reference>
<dbReference type="InterPro" id="IPR032805">
    <property type="entry name" value="Wax_synthase_dom"/>
</dbReference>
<dbReference type="PANTHER" id="PTHR31595:SF57">
    <property type="entry name" value="OS04G0481900 PROTEIN"/>
    <property type="match status" value="1"/>
</dbReference>
<sequence>MDLFQLLPLLIKLYRIIRGCDKTIVIQIFISSSGGVHKHVYDCRSGAVQEIKPRETNAATNIGHFAWTYIMMSKSLDWGFFSGPQARRKFVRSGDPSGGEWLPAEKNSKTQLPPLALLEHVFSQLTSIRGAQFPWGHFSQINGNSWQRDLLKFLLCQMYSLTVVGGLLYIGIEELPAIPIAEYFGWHVYHWMPSPTVAFVVRFITTPFLITCICATFEAMNSALAVCAHLAHPILCQLGFPEALCEFTDPTYYPPLFNNLASFNSLSEFWGKTWHQIFRRSFIILGSFPLGGVARGLGLTPKSQKILGFFGAFLASGYMHALRKLPQYIPNHYLNFLCSHGSFFLAFFLMADSTTSSGNVPLRDQLAVFTCFALQGLGALIEPILIPHIPKRLGGGKLWTICFLLVTVPFFSTQVSKPARLFSIFTPLDQWNILHLFLPLVIAPVCL</sequence>
<dbReference type="VEuPathDB" id="FungiDB:VP01_1715g3"/>
<comment type="pathway">
    <text evidence="2">Secondary metabolite biosynthesis.</text>
</comment>
<dbReference type="InterPro" id="IPR044851">
    <property type="entry name" value="Wax_synthase"/>
</dbReference>
<evidence type="ECO:0000313" key="11">
    <source>
        <dbReference type="Proteomes" id="UP000037035"/>
    </source>
</evidence>
<accession>A0A0L6VHC6</accession>
<evidence type="ECO:0000256" key="4">
    <source>
        <dbReference type="ARBA" id="ARBA00022679"/>
    </source>
</evidence>
<dbReference type="EMBL" id="LAVV01006521">
    <property type="protein sequence ID" value="KNZ59510.1"/>
    <property type="molecule type" value="Genomic_DNA"/>
</dbReference>
<dbReference type="PANTHER" id="PTHR31595">
    <property type="entry name" value="LONG-CHAIN-ALCOHOL O-FATTY-ACYLTRANSFERASE 3-RELATED"/>
    <property type="match status" value="1"/>
</dbReference>
<keyword evidence="11" id="KW-1185">Reference proteome</keyword>
<evidence type="ECO:0000256" key="3">
    <source>
        <dbReference type="ARBA" id="ARBA00007282"/>
    </source>
</evidence>
<evidence type="ECO:0000256" key="2">
    <source>
        <dbReference type="ARBA" id="ARBA00005179"/>
    </source>
</evidence>
<dbReference type="AlphaFoldDB" id="A0A0L6VHC6"/>
<comment type="caution">
    <text evidence="10">The sequence shown here is derived from an EMBL/GenBank/DDBJ whole genome shotgun (WGS) entry which is preliminary data.</text>
</comment>
<dbReference type="GO" id="GO:0016020">
    <property type="term" value="C:membrane"/>
    <property type="evidence" value="ECO:0007669"/>
    <property type="project" value="UniProtKB-SubCell"/>
</dbReference>
<organism evidence="10 11">
    <name type="scientific">Puccinia sorghi</name>
    <dbReference type="NCBI Taxonomy" id="27349"/>
    <lineage>
        <taxon>Eukaryota</taxon>
        <taxon>Fungi</taxon>
        <taxon>Dikarya</taxon>
        <taxon>Basidiomycota</taxon>
        <taxon>Pucciniomycotina</taxon>
        <taxon>Pucciniomycetes</taxon>
        <taxon>Pucciniales</taxon>
        <taxon>Pucciniaceae</taxon>
        <taxon>Puccinia</taxon>
    </lineage>
</organism>
<evidence type="ECO:0000256" key="7">
    <source>
        <dbReference type="ARBA" id="ARBA00023136"/>
    </source>
</evidence>
<keyword evidence="5 8" id="KW-0812">Transmembrane</keyword>
<evidence type="ECO:0000256" key="1">
    <source>
        <dbReference type="ARBA" id="ARBA00004141"/>
    </source>
</evidence>
<dbReference type="GO" id="GO:0006629">
    <property type="term" value="P:lipid metabolic process"/>
    <property type="evidence" value="ECO:0007669"/>
    <property type="project" value="InterPro"/>
</dbReference>
<dbReference type="GO" id="GO:0008374">
    <property type="term" value="F:O-acyltransferase activity"/>
    <property type="evidence" value="ECO:0007669"/>
    <property type="project" value="InterPro"/>
</dbReference>
<dbReference type="Proteomes" id="UP000037035">
    <property type="component" value="Unassembled WGS sequence"/>
</dbReference>
<name>A0A0L6VHC6_9BASI</name>
<keyword evidence="6 8" id="KW-1133">Transmembrane helix</keyword>
<dbReference type="OrthoDB" id="2496822at2759"/>
<feature type="transmembrane region" description="Helical" evidence="8">
    <location>
        <begin position="334"/>
        <end position="351"/>
    </location>
</feature>
<proteinExistence type="inferred from homology"/>
<keyword evidence="4" id="KW-0808">Transferase</keyword>
<feature type="transmembrane region" description="Helical" evidence="8">
    <location>
        <begin position="282"/>
        <end position="300"/>
    </location>
</feature>
<comment type="subcellular location">
    <subcellularLocation>
        <location evidence="1">Membrane</location>
        <topology evidence="1">Multi-pass membrane protein</topology>
    </subcellularLocation>
</comment>
<dbReference type="Pfam" id="PF13813">
    <property type="entry name" value="MBOAT_2"/>
    <property type="match status" value="1"/>
</dbReference>
<keyword evidence="7 8" id="KW-0472">Membrane</keyword>
<feature type="domain" description="Wax synthase" evidence="9">
    <location>
        <begin position="253"/>
        <end position="334"/>
    </location>
</feature>
<evidence type="ECO:0000313" key="10">
    <source>
        <dbReference type="EMBL" id="KNZ59510.1"/>
    </source>
</evidence>
<feature type="transmembrane region" description="Helical" evidence="8">
    <location>
        <begin position="192"/>
        <end position="215"/>
    </location>
</feature>
<evidence type="ECO:0000256" key="5">
    <source>
        <dbReference type="ARBA" id="ARBA00022692"/>
    </source>
</evidence>
<comment type="similarity">
    <text evidence="3">Belongs to the wax synthase family.</text>
</comment>
<dbReference type="STRING" id="27349.A0A0L6VHC6"/>
<feature type="transmembrane region" description="Helical" evidence="8">
    <location>
        <begin position="398"/>
        <end position="416"/>
    </location>
</feature>
<evidence type="ECO:0000259" key="9">
    <source>
        <dbReference type="Pfam" id="PF13813"/>
    </source>
</evidence>
<evidence type="ECO:0000256" key="6">
    <source>
        <dbReference type="ARBA" id="ARBA00022989"/>
    </source>
</evidence>